<dbReference type="SUPFAM" id="SSF46785">
    <property type="entry name" value="Winged helix' DNA-binding domain"/>
    <property type="match status" value="1"/>
</dbReference>
<dbReference type="InterPro" id="IPR000835">
    <property type="entry name" value="HTH_MarR-typ"/>
</dbReference>
<evidence type="ECO:0000256" key="1">
    <source>
        <dbReference type="ARBA" id="ARBA00023015"/>
    </source>
</evidence>
<evidence type="ECO:0000256" key="3">
    <source>
        <dbReference type="ARBA" id="ARBA00023163"/>
    </source>
</evidence>
<dbReference type="AlphaFoldDB" id="A0A099I2S0"/>
<name>A0A099I2S0_CLOIN</name>
<gene>
    <name evidence="5" type="ORF">CIAN88_19885</name>
    <name evidence="6" type="ORF">DXA38_12150</name>
</gene>
<dbReference type="GO" id="GO:0003700">
    <property type="term" value="F:DNA-binding transcription factor activity"/>
    <property type="evidence" value="ECO:0007669"/>
    <property type="project" value="InterPro"/>
</dbReference>
<evidence type="ECO:0000313" key="8">
    <source>
        <dbReference type="Proteomes" id="UP000260025"/>
    </source>
</evidence>
<dbReference type="PROSITE" id="PS50995">
    <property type="entry name" value="HTH_MARR_2"/>
    <property type="match status" value="1"/>
</dbReference>
<keyword evidence="3" id="KW-0804">Transcription</keyword>
<dbReference type="EMBL" id="QVEV01000017">
    <property type="protein sequence ID" value="RGC14815.1"/>
    <property type="molecule type" value="Genomic_DNA"/>
</dbReference>
<dbReference type="PANTHER" id="PTHR42756">
    <property type="entry name" value="TRANSCRIPTIONAL REGULATOR, MARR"/>
    <property type="match status" value="1"/>
</dbReference>
<dbReference type="Gene3D" id="1.10.10.10">
    <property type="entry name" value="Winged helix-like DNA-binding domain superfamily/Winged helix DNA-binding domain"/>
    <property type="match status" value="1"/>
</dbReference>
<dbReference type="Proteomes" id="UP000030008">
    <property type="component" value="Unassembled WGS sequence"/>
</dbReference>
<evidence type="ECO:0000313" key="5">
    <source>
        <dbReference type="EMBL" id="KGJ51552.1"/>
    </source>
</evidence>
<evidence type="ECO:0000313" key="7">
    <source>
        <dbReference type="Proteomes" id="UP000030008"/>
    </source>
</evidence>
<evidence type="ECO:0000259" key="4">
    <source>
        <dbReference type="PROSITE" id="PS50995"/>
    </source>
</evidence>
<reference evidence="6 8" key="2">
    <citation type="submission" date="2018-08" db="EMBL/GenBank/DDBJ databases">
        <title>A genome reference for cultivated species of the human gut microbiota.</title>
        <authorList>
            <person name="Zou Y."/>
            <person name="Xue W."/>
            <person name="Luo G."/>
        </authorList>
    </citation>
    <scope>NUCLEOTIDE SEQUENCE [LARGE SCALE GENOMIC DNA]</scope>
    <source>
        <strain evidence="6 8">OF01-2LB</strain>
    </source>
</reference>
<evidence type="ECO:0000313" key="6">
    <source>
        <dbReference type="EMBL" id="RGC14815.1"/>
    </source>
</evidence>
<dbReference type="GO" id="GO:0003677">
    <property type="term" value="F:DNA binding"/>
    <property type="evidence" value="ECO:0007669"/>
    <property type="project" value="UniProtKB-KW"/>
</dbReference>
<organism evidence="5 7">
    <name type="scientific">Clostridium innocuum</name>
    <dbReference type="NCBI Taxonomy" id="1522"/>
    <lineage>
        <taxon>Bacteria</taxon>
        <taxon>Bacillati</taxon>
        <taxon>Bacillota</taxon>
        <taxon>Clostridia</taxon>
        <taxon>Eubacteriales</taxon>
        <taxon>Clostridiaceae</taxon>
        <taxon>Clostridium</taxon>
    </lineage>
</organism>
<proteinExistence type="predicted"/>
<comment type="caution">
    <text evidence="5">The sequence shown here is derived from an EMBL/GenBank/DDBJ whole genome shotgun (WGS) entry which is preliminary data.</text>
</comment>
<evidence type="ECO:0000256" key="2">
    <source>
        <dbReference type="ARBA" id="ARBA00023125"/>
    </source>
</evidence>
<dbReference type="InterPro" id="IPR036388">
    <property type="entry name" value="WH-like_DNA-bd_sf"/>
</dbReference>
<dbReference type="EMBL" id="JQIF01000109">
    <property type="protein sequence ID" value="KGJ51552.1"/>
    <property type="molecule type" value="Genomic_DNA"/>
</dbReference>
<keyword evidence="2" id="KW-0238">DNA-binding</keyword>
<dbReference type="Proteomes" id="UP000260025">
    <property type="component" value="Unassembled WGS sequence"/>
</dbReference>
<dbReference type="PANTHER" id="PTHR42756:SF1">
    <property type="entry name" value="TRANSCRIPTIONAL REPRESSOR OF EMRAB OPERON"/>
    <property type="match status" value="1"/>
</dbReference>
<dbReference type="Pfam" id="PF12802">
    <property type="entry name" value="MarR_2"/>
    <property type="match status" value="1"/>
</dbReference>
<reference evidence="5 7" key="1">
    <citation type="submission" date="2014-08" db="EMBL/GenBank/DDBJ databases">
        <title>Clostridium innocuum, an unnegligible vancomycin-resistant pathogen causing extra-intestinal infections.</title>
        <authorList>
            <person name="Feng Y."/>
            <person name="Chiu C.-H."/>
        </authorList>
    </citation>
    <scope>NUCLEOTIDE SEQUENCE [LARGE SCALE GENOMIC DNA]</scope>
    <source>
        <strain evidence="5 7">AN88</strain>
    </source>
</reference>
<dbReference type="RefSeq" id="WP_044907697.1">
    <property type="nucleotide sequence ID" value="NZ_JAJFEN010000014.1"/>
</dbReference>
<accession>A0A099I2S0</accession>
<dbReference type="OrthoDB" id="9808725at2"/>
<sequence>MKTAFHFMMFKTFHAQRNRIRQNMQEFGLSPGQPKVLRYVAANRNCMLKEIAAACDVECATVSRILNNLEEQNMLKRHVVETNKRALSMQILPKGEQALAAWETHCRQVEAESLQGFSEQEKEQFREYLGRMYHNLTGKQLD</sequence>
<dbReference type="PRINTS" id="PR00598">
    <property type="entry name" value="HTHMARR"/>
</dbReference>
<dbReference type="InterPro" id="IPR036390">
    <property type="entry name" value="WH_DNA-bd_sf"/>
</dbReference>
<feature type="domain" description="HTH marR-type" evidence="4">
    <location>
        <begin position="2"/>
        <end position="134"/>
    </location>
</feature>
<protein>
    <submittedName>
        <fullName evidence="5">MarR family transcriptional regulator</fullName>
    </submittedName>
</protein>
<keyword evidence="1" id="KW-0805">Transcription regulation</keyword>
<dbReference type="SMART" id="SM00347">
    <property type="entry name" value="HTH_MARR"/>
    <property type="match status" value="1"/>
</dbReference>